<evidence type="ECO:0000313" key="4">
    <source>
        <dbReference type="EMBL" id="JAW15919.1"/>
    </source>
</evidence>
<reference evidence="4" key="1">
    <citation type="journal article" date="2018" name="PLoS Negl. Trop. Dis.">
        <title>An insight into the salivary gland and fat body transcriptome of Panstrongylus lignarius (Hemiptera: Heteroptera), the main vector of Chagas disease in Peru.</title>
        <authorList>
            <person name="Nevoa J.C."/>
            <person name="Mendes M.T."/>
            <person name="da Silva M.V."/>
            <person name="Soares S.C."/>
            <person name="Oliveira C.J.F."/>
            <person name="Ribeiro J.M.C."/>
        </authorList>
    </citation>
    <scope>NUCLEOTIDE SEQUENCE</scope>
</reference>
<keyword evidence="1" id="KW-0325">Glycoprotein</keyword>
<dbReference type="Gene3D" id="3.40.50.1820">
    <property type="entry name" value="alpha/beta hydrolase"/>
    <property type="match status" value="1"/>
</dbReference>
<protein>
    <submittedName>
        <fullName evidence="4">Putative esterase and lipase</fullName>
    </submittedName>
</protein>
<feature type="domain" description="Carboxylesterase type B" evidence="3">
    <location>
        <begin position="22"/>
        <end position="74"/>
    </location>
</feature>
<dbReference type="PANTHER" id="PTHR45580:SF6">
    <property type="entry name" value="CARBOXYLESTERASE TYPE B DOMAIN-CONTAINING PROTEIN"/>
    <property type="match status" value="1"/>
</dbReference>
<dbReference type="Pfam" id="PF00135">
    <property type="entry name" value="COesterase"/>
    <property type="match status" value="1"/>
</dbReference>
<dbReference type="AlphaFoldDB" id="A0A224Y5Z4"/>
<name>A0A224Y5Z4_9HEMI</name>
<dbReference type="InterPro" id="IPR002018">
    <property type="entry name" value="CarbesteraseB"/>
</dbReference>
<feature type="chain" id="PRO_5012375233" evidence="2">
    <location>
        <begin position="20"/>
        <end position="74"/>
    </location>
</feature>
<sequence length="74" mass="8196">MNSFKIIIELILLAQFTKCNELTVNTSCGMLLGREFKSRNGQIVAAFNGIPYAIPPIGELRFQDPQPAEPWSGV</sequence>
<dbReference type="EMBL" id="GFTR01000507">
    <property type="protein sequence ID" value="JAW15919.1"/>
    <property type="molecule type" value="Transcribed_RNA"/>
</dbReference>
<evidence type="ECO:0000259" key="3">
    <source>
        <dbReference type="Pfam" id="PF00135"/>
    </source>
</evidence>
<organism evidence="4">
    <name type="scientific">Panstrongylus lignarius</name>
    <dbReference type="NCBI Taxonomy" id="156445"/>
    <lineage>
        <taxon>Eukaryota</taxon>
        <taxon>Metazoa</taxon>
        <taxon>Ecdysozoa</taxon>
        <taxon>Arthropoda</taxon>
        <taxon>Hexapoda</taxon>
        <taxon>Insecta</taxon>
        <taxon>Pterygota</taxon>
        <taxon>Neoptera</taxon>
        <taxon>Paraneoptera</taxon>
        <taxon>Hemiptera</taxon>
        <taxon>Heteroptera</taxon>
        <taxon>Panheteroptera</taxon>
        <taxon>Cimicomorpha</taxon>
        <taxon>Reduviidae</taxon>
        <taxon>Triatominae</taxon>
        <taxon>Panstrongylus</taxon>
    </lineage>
</organism>
<feature type="signal peptide" evidence="2">
    <location>
        <begin position="1"/>
        <end position="19"/>
    </location>
</feature>
<evidence type="ECO:0000256" key="2">
    <source>
        <dbReference type="SAM" id="SignalP"/>
    </source>
</evidence>
<dbReference type="SUPFAM" id="SSF53474">
    <property type="entry name" value="alpha/beta-Hydrolases"/>
    <property type="match status" value="1"/>
</dbReference>
<dbReference type="InterPro" id="IPR029058">
    <property type="entry name" value="AB_hydrolase_fold"/>
</dbReference>
<evidence type="ECO:0000256" key="1">
    <source>
        <dbReference type="ARBA" id="ARBA00023180"/>
    </source>
</evidence>
<accession>A0A224Y5Z4</accession>
<dbReference type="PANTHER" id="PTHR45580">
    <property type="entry name" value="PROTEIN CBG05369"/>
    <property type="match status" value="1"/>
</dbReference>
<keyword evidence="2" id="KW-0732">Signal</keyword>
<proteinExistence type="predicted"/>